<comment type="caution">
    <text evidence="7">The sequence shown here is derived from an EMBL/GenBank/DDBJ whole genome shotgun (WGS) entry which is preliminary data.</text>
</comment>
<sequence>MFIRTFTRLFSPRGHHFFSSHSSRKSYESRTFLYYTLSMGITMLGVGYAGVPIYRIYCSRYSSGTNVEFARAKSENIRNMKPVRDRQITVYFSADTYSNMAWNFKPVQTQARAFLTVMPGETALAFYSAENPTDEPIIGIATYTIVPPEASKYFNKIQVKFRFSERFFLSSLGNYYRRYFHCCAPCFGRSA</sequence>
<reference evidence="7" key="1">
    <citation type="submission" date="2019-07" db="EMBL/GenBank/DDBJ databases">
        <title>Annotation for the trematode Paragonimus miyazaki's.</title>
        <authorList>
            <person name="Choi Y.-J."/>
        </authorList>
    </citation>
    <scope>NUCLEOTIDE SEQUENCE</scope>
    <source>
        <strain evidence="7">Japan</strain>
    </source>
</reference>
<dbReference type="OrthoDB" id="1704689at2759"/>
<organism evidence="7 8">
    <name type="scientific">Paragonimus skrjabini miyazakii</name>
    <dbReference type="NCBI Taxonomy" id="59628"/>
    <lineage>
        <taxon>Eukaryota</taxon>
        <taxon>Metazoa</taxon>
        <taxon>Spiralia</taxon>
        <taxon>Lophotrochozoa</taxon>
        <taxon>Platyhelminthes</taxon>
        <taxon>Trematoda</taxon>
        <taxon>Digenea</taxon>
        <taxon>Plagiorchiida</taxon>
        <taxon>Troglotremata</taxon>
        <taxon>Troglotrematidae</taxon>
        <taxon>Paragonimus</taxon>
    </lineage>
</organism>
<dbReference type="Proteomes" id="UP000822476">
    <property type="component" value="Unassembled WGS sequence"/>
</dbReference>
<evidence type="ECO:0000256" key="1">
    <source>
        <dbReference type="ARBA" id="ARBA00004007"/>
    </source>
</evidence>
<evidence type="ECO:0000256" key="5">
    <source>
        <dbReference type="ARBA" id="ARBA00023136"/>
    </source>
</evidence>
<evidence type="ECO:0008006" key="9">
    <source>
        <dbReference type="Google" id="ProtNLM"/>
    </source>
</evidence>
<keyword evidence="3 6" id="KW-0812">Transmembrane</keyword>
<evidence type="ECO:0000313" key="8">
    <source>
        <dbReference type="Proteomes" id="UP000822476"/>
    </source>
</evidence>
<name>A0A8S9Y989_9TREM</name>
<dbReference type="GO" id="GO:0005507">
    <property type="term" value="F:copper ion binding"/>
    <property type="evidence" value="ECO:0007669"/>
    <property type="project" value="InterPro"/>
</dbReference>
<dbReference type="AlphaFoldDB" id="A0A8S9Y989"/>
<dbReference type="Gene3D" id="2.60.370.10">
    <property type="entry name" value="Ctag/Cox11"/>
    <property type="match status" value="1"/>
</dbReference>
<evidence type="ECO:0000256" key="2">
    <source>
        <dbReference type="ARBA" id="ARBA00004243"/>
    </source>
</evidence>
<dbReference type="EMBL" id="JTDE01021922">
    <property type="protein sequence ID" value="KAF7232292.1"/>
    <property type="molecule type" value="Genomic_DNA"/>
</dbReference>
<comment type="subcellular location">
    <subcellularLocation>
        <location evidence="2">Mitochondrion inner membrane</location>
        <topology evidence="2">Single-pass membrane protein</topology>
        <orientation evidence="2">Intermembrane side</orientation>
    </subcellularLocation>
</comment>
<dbReference type="InterPro" id="IPR023471">
    <property type="entry name" value="CtaG/Cox11_dom_sf"/>
</dbReference>
<keyword evidence="5 6" id="KW-0472">Membrane</keyword>
<feature type="transmembrane region" description="Helical" evidence="6">
    <location>
        <begin position="32"/>
        <end position="54"/>
    </location>
</feature>
<keyword evidence="4 6" id="KW-1133">Transmembrane helix</keyword>
<proteinExistence type="predicted"/>
<evidence type="ECO:0000313" key="7">
    <source>
        <dbReference type="EMBL" id="KAF7232292.1"/>
    </source>
</evidence>
<accession>A0A8S9Y989</accession>
<gene>
    <name evidence="7" type="ORF">EG68_10717</name>
</gene>
<keyword evidence="8" id="KW-1185">Reference proteome</keyword>
<dbReference type="SUPFAM" id="SSF110111">
    <property type="entry name" value="Ctag/Cox11"/>
    <property type="match status" value="1"/>
</dbReference>
<dbReference type="Pfam" id="PF04442">
    <property type="entry name" value="CtaG_Cox11"/>
    <property type="match status" value="1"/>
</dbReference>
<dbReference type="PANTHER" id="PTHR21320">
    <property type="entry name" value="CYTOCHROME C OXIDASE ASSEMBLY PROTEIN COX11-RELATED"/>
    <property type="match status" value="1"/>
</dbReference>
<dbReference type="InterPro" id="IPR007533">
    <property type="entry name" value="Cyt_c_oxidase_assmbl_CtaG"/>
</dbReference>
<protein>
    <recommendedName>
        <fullName evidence="9">Cytochrome c oxidase assembly protein COX11</fullName>
    </recommendedName>
</protein>
<dbReference type="PANTHER" id="PTHR21320:SF3">
    <property type="entry name" value="CYTOCHROME C OXIDASE ASSEMBLY PROTEIN COX11, MITOCHONDRIAL-RELATED"/>
    <property type="match status" value="1"/>
</dbReference>
<evidence type="ECO:0000256" key="3">
    <source>
        <dbReference type="ARBA" id="ARBA00022692"/>
    </source>
</evidence>
<evidence type="ECO:0000256" key="6">
    <source>
        <dbReference type="SAM" id="Phobius"/>
    </source>
</evidence>
<evidence type="ECO:0000256" key="4">
    <source>
        <dbReference type="ARBA" id="ARBA00022989"/>
    </source>
</evidence>
<comment type="function">
    <text evidence="1">Exerts its effect at some terminal stage of cytochrome c oxidase synthesis, probably by being involved in the insertion of the copper B into subunit I.</text>
</comment>
<dbReference type="GO" id="GO:0005743">
    <property type="term" value="C:mitochondrial inner membrane"/>
    <property type="evidence" value="ECO:0007669"/>
    <property type="project" value="UniProtKB-SubCell"/>
</dbReference>